<gene>
    <name evidence="3" type="ORF">V8G56_09750</name>
</gene>
<evidence type="ECO:0000313" key="3">
    <source>
        <dbReference type="EMBL" id="MFH6769019.1"/>
    </source>
</evidence>
<evidence type="ECO:0008006" key="5">
    <source>
        <dbReference type="Google" id="ProtNLM"/>
    </source>
</evidence>
<keyword evidence="4" id="KW-1185">Reference proteome</keyword>
<organism evidence="3 4">
    <name type="scientific">Gaetbulibacter aquiaggeris</name>
    <dbReference type="NCBI Taxonomy" id="1735373"/>
    <lineage>
        <taxon>Bacteria</taxon>
        <taxon>Pseudomonadati</taxon>
        <taxon>Bacteroidota</taxon>
        <taxon>Flavobacteriia</taxon>
        <taxon>Flavobacteriales</taxon>
        <taxon>Flavobacteriaceae</taxon>
        <taxon>Gaetbulibacter</taxon>
    </lineage>
</organism>
<sequence length="187" mass="21414">MKKDTIDKLFQDMRSDFDVEYPNFGHQERFLSKLKNQNSASITHTSGKFNFWKPFLSIAASILLCFSIITLLKPSEKIKDLASVSPEMSQAQSFFTTAISEELLKLNDAKTPDTAKLIDDAMEQMEILEKEYESLKIDLTNSGDDKRVIYAMISNFQTRIDLLKSVMETIENVKQLKQNNNENSITI</sequence>
<dbReference type="Proteomes" id="UP001610104">
    <property type="component" value="Unassembled WGS sequence"/>
</dbReference>
<keyword evidence="2" id="KW-0812">Transmembrane</keyword>
<name>A0ABW7MQW5_9FLAO</name>
<accession>A0ABW7MQW5</accession>
<keyword evidence="1" id="KW-0175">Coiled coil</keyword>
<keyword evidence="2" id="KW-1133">Transmembrane helix</keyword>
<feature type="transmembrane region" description="Helical" evidence="2">
    <location>
        <begin position="51"/>
        <end position="72"/>
    </location>
</feature>
<comment type="caution">
    <text evidence="3">The sequence shown here is derived from an EMBL/GenBank/DDBJ whole genome shotgun (WGS) entry which is preliminary data.</text>
</comment>
<reference evidence="3 4" key="1">
    <citation type="submission" date="2024-02" db="EMBL/GenBank/DDBJ databases">
        <title>A Gaetbulibacter species isolated from tidal flats and genomic insights of their niches.</title>
        <authorList>
            <person name="Ye Y."/>
        </authorList>
    </citation>
    <scope>NUCLEOTIDE SEQUENCE [LARGE SCALE GENOMIC DNA]</scope>
    <source>
        <strain evidence="3 4">KEM-8</strain>
    </source>
</reference>
<proteinExistence type="predicted"/>
<feature type="coiled-coil region" evidence="1">
    <location>
        <begin position="118"/>
        <end position="183"/>
    </location>
</feature>
<protein>
    <recommendedName>
        <fullName evidence="5">DUF4179 domain-containing protein</fullName>
    </recommendedName>
</protein>
<evidence type="ECO:0000313" key="4">
    <source>
        <dbReference type="Proteomes" id="UP001610104"/>
    </source>
</evidence>
<evidence type="ECO:0000256" key="1">
    <source>
        <dbReference type="SAM" id="Coils"/>
    </source>
</evidence>
<keyword evidence="2" id="KW-0472">Membrane</keyword>
<evidence type="ECO:0000256" key="2">
    <source>
        <dbReference type="SAM" id="Phobius"/>
    </source>
</evidence>
<dbReference type="EMBL" id="JBAWKC010000003">
    <property type="protein sequence ID" value="MFH6769019.1"/>
    <property type="molecule type" value="Genomic_DNA"/>
</dbReference>
<dbReference type="RefSeq" id="WP_395438266.1">
    <property type="nucleotide sequence ID" value="NZ_JBAWKC010000003.1"/>
</dbReference>